<dbReference type="GO" id="GO:0015074">
    <property type="term" value="P:DNA integration"/>
    <property type="evidence" value="ECO:0007669"/>
    <property type="project" value="InterPro"/>
</dbReference>
<dbReference type="Proteomes" id="UP000570361">
    <property type="component" value="Unassembled WGS sequence"/>
</dbReference>
<dbReference type="SUPFAM" id="SSF56349">
    <property type="entry name" value="DNA breaking-rejoining enzymes"/>
    <property type="match status" value="1"/>
</dbReference>
<keyword evidence="6" id="KW-1185">Reference proteome</keyword>
<dbReference type="PANTHER" id="PTHR30349">
    <property type="entry name" value="PHAGE INTEGRASE-RELATED"/>
    <property type="match status" value="1"/>
</dbReference>
<proteinExistence type="inferred from homology"/>
<dbReference type="GO" id="GO:0006310">
    <property type="term" value="P:DNA recombination"/>
    <property type="evidence" value="ECO:0007669"/>
    <property type="project" value="UniProtKB-KW"/>
</dbReference>
<dbReference type="PANTHER" id="PTHR30349:SF41">
    <property type="entry name" value="INTEGRASE_RECOMBINASE PROTEIN MJ0367-RELATED"/>
    <property type="match status" value="1"/>
</dbReference>
<comment type="similarity">
    <text evidence="1">Belongs to the 'phage' integrase family.</text>
</comment>
<comment type="caution">
    <text evidence="5">The sequence shown here is derived from an EMBL/GenBank/DDBJ whole genome shotgun (WGS) entry which is preliminary data.</text>
</comment>
<organism evidence="5 6">
    <name type="scientific">Paenibacillus phyllosphaerae</name>
    <dbReference type="NCBI Taxonomy" id="274593"/>
    <lineage>
        <taxon>Bacteria</taxon>
        <taxon>Bacillati</taxon>
        <taxon>Bacillota</taxon>
        <taxon>Bacilli</taxon>
        <taxon>Bacillales</taxon>
        <taxon>Paenibacillaceae</taxon>
        <taxon>Paenibacillus</taxon>
    </lineage>
</organism>
<keyword evidence="3" id="KW-0233">DNA recombination</keyword>
<sequence length="340" mass="40061">MEVLQAFEVEKVIISSNNDRPIKPYKKRKIKIKDDDCVAKNIYLQWYVKELNDRNAACVREHHGNIGYFLRYMHKQEINFQIQNMSSEHINMFEMHLAKRVENKEIKLTTAYTKLQYLSHFLRFLCHLDITHIDYKVPERFKGSKVERDNEYVHNQDRLAFFEAICRSNGRRAIRDLAICLLLNDTGCRPIEIANLELIDFNAAESTIILNSRKSGQRKLKIHPFVCKHVKRYVEIRKQLPGRSLFLLDWEEPIHSGAVVKIVRRYVQKAFGELRFSAKSLRHTCITNQLNNRNDIEAVAHAAGHKHLVSTLHYFYRDIEMLLEHSLPHNPMKGIDNNEL</sequence>
<dbReference type="EMBL" id="JACHXK010000001">
    <property type="protein sequence ID" value="MBB3108171.1"/>
    <property type="molecule type" value="Genomic_DNA"/>
</dbReference>
<feature type="domain" description="Tyr recombinase" evidence="4">
    <location>
        <begin position="148"/>
        <end position="327"/>
    </location>
</feature>
<evidence type="ECO:0000313" key="6">
    <source>
        <dbReference type="Proteomes" id="UP000570361"/>
    </source>
</evidence>
<dbReference type="CDD" id="cd00397">
    <property type="entry name" value="DNA_BRE_C"/>
    <property type="match status" value="1"/>
</dbReference>
<dbReference type="RefSeq" id="WP_183595998.1">
    <property type="nucleotide sequence ID" value="NZ_JACHXK010000001.1"/>
</dbReference>
<protein>
    <submittedName>
        <fullName evidence="5">Site-specific recombinase XerD</fullName>
    </submittedName>
</protein>
<dbReference type="Gene3D" id="1.10.443.10">
    <property type="entry name" value="Intergrase catalytic core"/>
    <property type="match status" value="1"/>
</dbReference>
<dbReference type="PROSITE" id="PS51898">
    <property type="entry name" value="TYR_RECOMBINASE"/>
    <property type="match status" value="1"/>
</dbReference>
<accession>A0A7W5AU42</accession>
<dbReference type="InterPro" id="IPR010998">
    <property type="entry name" value="Integrase_recombinase_N"/>
</dbReference>
<keyword evidence="2" id="KW-0238">DNA-binding</keyword>
<evidence type="ECO:0000259" key="4">
    <source>
        <dbReference type="PROSITE" id="PS51898"/>
    </source>
</evidence>
<evidence type="ECO:0000256" key="3">
    <source>
        <dbReference type="ARBA" id="ARBA00023172"/>
    </source>
</evidence>
<dbReference type="GO" id="GO:0003677">
    <property type="term" value="F:DNA binding"/>
    <property type="evidence" value="ECO:0007669"/>
    <property type="project" value="UniProtKB-KW"/>
</dbReference>
<dbReference type="Pfam" id="PF00589">
    <property type="entry name" value="Phage_integrase"/>
    <property type="match status" value="1"/>
</dbReference>
<dbReference type="InterPro" id="IPR050090">
    <property type="entry name" value="Tyrosine_recombinase_XerCD"/>
</dbReference>
<dbReference type="InterPro" id="IPR013762">
    <property type="entry name" value="Integrase-like_cat_sf"/>
</dbReference>
<dbReference type="Gene3D" id="1.10.150.130">
    <property type="match status" value="1"/>
</dbReference>
<evidence type="ECO:0000313" key="5">
    <source>
        <dbReference type="EMBL" id="MBB3108171.1"/>
    </source>
</evidence>
<dbReference type="InterPro" id="IPR002104">
    <property type="entry name" value="Integrase_catalytic"/>
</dbReference>
<name>A0A7W5AU42_9BACL</name>
<dbReference type="AlphaFoldDB" id="A0A7W5AU42"/>
<gene>
    <name evidence="5" type="ORF">FHS18_000199</name>
</gene>
<evidence type="ECO:0000256" key="2">
    <source>
        <dbReference type="ARBA" id="ARBA00023125"/>
    </source>
</evidence>
<evidence type="ECO:0000256" key="1">
    <source>
        <dbReference type="ARBA" id="ARBA00008857"/>
    </source>
</evidence>
<dbReference type="InterPro" id="IPR011010">
    <property type="entry name" value="DNA_brk_join_enz"/>
</dbReference>
<reference evidence="5 6" key="1">
    <citation type="submission" date="2020-08" db="EMBL/GenBank/DDBJ databases">
        <title>Genomic Encyclopedia of Type Strains, Phase III (KMG-III): the genomes of soil and plant-associated and newly described type strains.</title>
        <authorList>
            <person name="Whitman W."/>
        </authorList>
    </citation>
    <scope>NUCLEOTIDE SEQUENCE [LARGE SCALE GENOMIC DNA]</scope>
    <source>
        <strain evidence="5 6">CECT 5862</strain>
    </source>
</reference>